<protein>
    <submittedName>
        <fullName evidence="1">Uncharacterized protein</fullName>
    </submittedName>
</protein>
<proteinExistence type="predicted"/>
<reference evidence="1 2" key="1">
    <citation type="journal article" date="2019" name="Environ. Microbiol.">
        <title>Species interactions and distinct microbial communities in high Arctic permafrost affected cryosols are associated with the CH4 and CO2 gas fluxes.</title>
        <authorList>
            <person name="Altshuler I."/>
            <person name="Hamel J."/>
            <person name="Turney S."/>
            <person name="Magnuson E."/>
            <person name="Levesque R."/>
            <person name="Greer C."/>
            <person name="Whyte L.G."/>
        </authorList>
    </citation>
    <scope>NUCLEOTIDE SEQUENCE [LARGE SCALE GENOMIC DNA]</scope>
    <source>
        <strain evidence="1 2">E4</strain>
    </source>
</reference>
<dbReference type="AlphaFoldDB" id="A0A502GEJ0"/>
<comment type="caution">
    <text evidence="1">The sequence shown here is derived from an EMBL/GenBank/DDBJ whole genome shotgun (WGS) entry which is preliminary data.</text>
</comment>
<accession>A0A502GEJ0</accession>
<name>A0A502GEJ0_9GAMM</name>
<dbReference type="Proteomes" id="UP000317663">
    <property type="component" value="Unassembled WGS sequence"/>
</dbReference>
<sequence length="166" mass="18048">MCLVKICGWINSKCTTLEGSTDVKSGDIKELSGLVAEITLQFGHNFQGRSLAATGIAISNKNVDEIVSCLRNLRNALINLLADRYQYLNIDEEGCWQSKSIKPTEASALSKKLNKASIPLNVSEILYGKNVVLKVLAAKPELIVKALQEVIASTNSSSISEVRKLI</sequence>
<organism evidence="1 2">
    <name type="scientific">Ewingella americana</name>
    <dbReference type="NCBI Taxonomy" id="41202"/>
    <lineage>
        <taxon>Bacteria</taxon>
        <taxon>Pseudomonadati</taxon>
        <taxon>Pseudomonadota</taxon>
        <taxon>Gammaproteobacteria</taxon>
        <taxon>Enterobacterales</taxon>
        <taxon>Yersiniaceae</taxon>
        <taxon>Ewingella</taxon>
    </lineage>
</organism>
<gene>
    <name evidence="1" type="ORF">EAH77_15435</name>
</gene>
<evidence type="ECO:0000313" key="1">
    <source>
        <dbReference type="EMBL" id="TPG59958.1"/>
    </source>
</evidence>
<dbReference type="EMBL" id="RCZD01000008">
    <property type="protein sequence ID" value="TPG59958.1"/>
    <property type="molecule type" value="Genomic_DNA"/>
</dbReference>
<keyword evidence="2" id="KW-1185">Reference proteome</keyword>
<evidence type="ECO:0000313" key="2">
    <source>
        <dbReference type="Proteomes" id="UP000317663"/>
    </source>
</evidence>